<sequence length="241" mass="26126">MSFLEPVEERSGAAELRAASYRLLRLKRGATCVDVGCGAGYAVAELARKGLKVTGIDADPEAVEAARERAPGAMFHVAHSDDLPLEDESMDGYRAMRLFHLLEDSVPTIAEARRVLRPGGRIVVGGRDYGFVMITSSDQDLTDVIRLGLESHTVSPRAVRDLRDVLLDAKFHDVEVVVHTEVVTDHKQMTTQLKAAANAAVEKALITKEDADGWLAEQAARARRDRFLAAVPTLLVAATAA</sequence>
<dbReference type="AlphaFoldDB" id="A0A4R7ZLD2"/>
<protein>
    <submittedName>
        <fullName evidence="2">Methyltransferase family protein</fullName>
    </submittedName>
</protein>
<reference evidence="2 3" key="1">
    <citation type="submission" date="2019-03" db="EMBL/GenBank/DDBJ databases">
        <title>Genomic Encyclopedia of Type Strains, Phase III (KMG-III): the genomes of soil and plant-associated and newly described type strains.</title>
        <authorList>
            <person name="Whitman W."/>
        </authorList>
    </citation>
    <scope>NUCLEOTIDE SEQUENCE [LARGE SCALE GENOMIC DNA]</scope>
    <source>
        <strain evidence="2 3">VKM Ac-2570</strain>
    </source>
</reference>
<dbReference type="InterPro" id="IPR013216">
    <property type="entry name" value="Methyltransf_11"/>
</dbReference>
<evidence type="ECO:0000259" key="1">
    <source>
        <dbReference type="Pfam" id="PF08241"/>
    </source>
</evidence>
<dbReference type="OrthoDB" id="3636702at2"/>
<dbReference type="SUPFAM" id="SSF53335">
    <property type="entry name" value="S-adenosyl-L-methionine-dependent methyltransferases"/>
    <property type="match status" value="1"/>
</dbReference>
<keyword evidence="2" id="KW-0808">Transferase</keyword>
<dbReference type="CDD" id="cd02440">
    <property type="entry name" value="AdoMet_MTases"/>
    <property type="match status" value="1"/>
</dbReference>
<evidence type="ECO:0000313" key="3">
    <source>
        <dbReference type="Proteomes" id="UP000295447"/>
    </source>
</evidence>
<name>A0A4R7ZLD2_9ACTN</name>
<keyword evidence="3" id="KW-1185">Reference proteome</keyword>
<gene>
    <name evidence="2" type="ORF">EV650_4637</name>
</gene>
<dbReference type="GO" id="GO:0032259">
    <property type="term" value="P:methylation"/>
    <property type="evidence" value="ECO:0007669"/>
    <property type="project" value="UniProtKB-KW"/>
</dbReference>
<dbReference type="PANTHER" id="PTHR42912">
    <property type="entry name" value="METHYLTRANSFERASE"/>
    <property type="match status" value="1"/>
</dbReference>
<feature type="domain" description="Methyltransferase type 11" evidence="1">
    <location>
        <begin position="33"/>
        <end position="124"/>
    </location>
</feature>
<organism evidence="2 3">
    <name type="scientific">Kribbella kalugense</name>
    <dbReference type="NCBI Taxonomy" id="2512221"/>
    <lineage>
        <taxon>Bacteria</taxon>
        <taxon>Bacillati</taxon>
        <taxon>Actinomycetota</taxon>
        <taxon>Actinomycetes</taxon>
        <taxon>Propionibacteriales</taxon>
        <taxon>Kribbellaceae</taxon>
        <taxon>Kribbella</taxon>
    </lineage>
</organism>
<accession>A0A4R7ZLD2</accession>
<dbReference type="Pfam" id="PF08241">
    <property type="entry name" value="Methyltransf_11"/>
    <property type="match status" value="1"/>
</dbReference>
<dbReference type="EMBL" id="SODF01000002">
    <property type="protein sequence ID" value="TDW18056.1"/>
    <property type="molecule type" value="Genomic_DNA"/>
</dbReference>
<evidence type="ECO:0000313" key="2">
    <source>
        <dbReference type="EMBL" id="TDW18056.1"/>
    </source>
</evidence>
<proteinExistence type="predicted"/>
<dbReference type="RefSeq" id="WP_134121092.1">
    <property type="nucleotide sequence ID" value="NZ_SODF01000002.1"/>
</dbReference>
<comment type="caution">
    <text evidence="2">The sequence shown here is derived from an EMBL/GenBank/DDBJ whole genome shotgun (WGS) entry which is preliminary data.</text>
</comment>
<dbReference type="GO" id="GO:0008757">
    <property type="term" value="F:S-adenosylmethionine-dependent methyltransferase activity"/>
    <property type="evidence" value="ECO:0007669"/>
    <property type="project" value="InterPro"/>
</dbReference>
<keyword evidence="2" id="KW-0489">Methyltransferase</keyword>
<dbReference type="Gene3D" id="3.40.50.150">
    <property type="entry name" value="Vaccinia Virus protein VP39"/>
    <property type="match status" value="1"/>
</dbReference>
<dbReference type="PANTHER" id="PTHR42912:SF95">
    <property type="entry name" value="METHYLTRANSFERASE TYPE 11 DOMAIN-CONTAINING PROTEIN"/>
    <property type="match status" value="1"/>
</dbReference>
<dbReference type="Proteomes" id="UP000295447">
    <property type="component" value="Unassembled WGS sequence"/>
</dbReference>
<dbReference type="InterPro" id="IPR029063">
    <property type="entry name" value="SAM-dependent_MTases_sf"/>
</dbReference>
<dbReference type="InterPro" id="IPR050508">
    <property type="entry name" value="Methyltransf_Superfamily"/>
</dbReference>